<comment type="caution">
    <text evidence="6">The sequence shown here is derived from an EMBL/GenBank/DDBJ whole genome shotgun (WGS) entry which is preliminary data.</text>
</comment>
<keyword evidence="2 5" id="KW-0812">Transmembrane</keyword>
<evidence type="ECO:0000256" key="3">
    <source>
        <dbReference type="ARBA" id="ARBA00022989"/>
    </source>
</evidence>
<evidence type="ECO:0000313" key="7">
    <source>
        <dbReference type="Proteomes" id="UP000218427"/>
    </source>
</evidence>
<evidence type="ECO:0000256" key="2">
    <source>
        <dbReference type="ARBA" id="ARBA00022692"/>
    </source>
</evidence>
<keyword evidence="4 5" id="KW-0472">Membrane</keyword>
<protein>
    <submittedName>
        <fullName evidence="6">MAPEG family protein</fullName>
    </submittedName>
</protein>
<name>A0ABX4I233_9GAMM</name>
<comment type="subcellular location">
    <subcellularLocation>
        <location evidence="1">Membrane</location>
    </subcellularLocation>
</comment>
<dbReference type="InterPro" id="IPR001129">
    <property type="entry name" value="Membr-assoc_MAPEG"/>
</dbReference>
<evidence type="ECO:0000256" key="1">
    <source>
        <dbReference type="ARBA" id="ARBA00004370"/>
    </source>
</evidence>
<dbReference type="Pfam" id="PF01124">
    <property type="entry name" value="MAPEG"/>
    <property type="match status" value="1"/>
</dbReference>
<feature type="transmembrane region" description="Helical" evidence="5">
    <location>
        <begin position="6"/>
        <end position="27"/>
    </location>
</feature>
<sequence length="148" mass="16561">MPTYPPILLPVVALVAWSLVMWIWMYATRLPAIRAAQIELDPTAPQGQLMQQLPANVRWKADNYNHLMEQPTLFYAICLVLAMVGESDGLNLALAWIYVGGRVVHSLLQALLNKIEVRFVIFVFTSLALFGLTARVAMALLYPDPTHA</sequence>
<evidence type="ECO:0000256" key="5">
    <source>
        <dbReference type="SAM" id="Phobius"/>
    </source>
</evidence>
<gene>
    <name evidence="6" type="ORF">AWR36_001445</name>
</gene>
<evidence type="ECO:0000313" key="6">
    <source>
        <dbReference type="EMBL" id="PCO06479.1"/>
    </source>
</evidence>
<keyword evidence="3 5" id="KW-1133">Transmembrane helix</keyword>
<keyword evidence="7" id="KW-1185">Reference proteome</keyword>
<dbReference type="Proteomes" id="UP000218427">
    <property type="component" value="Unassembled WGS sequence"/>
</dbReference>
<organism evidence="6 7">
    <name type="scientific">Microbulbifer flavimaris</name>
    <dbReference type="NCBI Taxonomy" id="1781068"/>
    <lineage>
        <taxon>Bacteria</taxon>
        <taxon>Pseudomonadati</taxon>
        <taxon>Pseudomonadota</taxon>
        <taxon>Gammaproteobacteria</taxon>
        <taxon>Cellvibrionales</taxon>
        <taxon>Microbulbiferaceae</taxon>
        <taxon>Microbulbifer</taxon>
    </lineage>
</organism>
<dbReference type="Gene3D" id="1.20.120.550">
    <property type="entry name" value="Membrane associated eicosanoid/glutathione metabolism-like domain"/>
    <property type="match status" value="1"/>
</dbReference>
<reference evidence="6" key="1">
    <citation type="submission" date="2017-08" db="EMBL/GenBank/DDBJ databases">
        <title>Microbulbifer marisrubri sp. nov., a halophilic alphaproteobacterium isolated from marine sediment of the Yellow Sea, China.</title>
        <authorList>
            <person name="Zhang G."/>
            <person name="Xiong Q."/>
        </authorList>
    </citation>
    <scope>NUCLEOTIDE SEQUENCE [LARGE SCALE GENOMIC DNA]</scope>
    <source>
        <strain evidence="6">WRN-8</strain>
    </source>
</reference>
<feature type="transmembrane region" description="Helical" evidence="5">
    <location>
        <begin position="119"/>
        <end position="142"/>
    </location>
</feature>
<dbReference type="SUPFAM" id="SSF161084">
    <property type="entry name" value="MAPEG domain-like"/>
    <property type="match status" value="1"/>
</dbReference>
<accession>A0ABX4I233</accession>
<dbReference type="InterPro" id="IPR023352">
    <property type="entry name" value="MAPEG-like_dom_sf"/>
</dbReference>
<proteinExistence type="predicted"/>
<evidence type="ECO:0000256" key="4">
    <source>
        <dbReference type="ARBA" id="ARBA00023136"/>
    </source>
</evidence>
<dbReference type="RefSeq" id="WP_067079988.1">
    <property type="nucleotide sequence ID" value="NZ_LRFG02000001.1"/>
</dbReference>
<dbReference type="EMBL" id="LRFG02000001">
    <property type="protein sequence ID" value="PCO06479.1"/>
    <property type="molecule type" value="Genomic_DNA"/>
</dbReference>